<dbReference type="SMART" id="SM00277">
    <property type="entry name" value="GRAN"/>
    <property type="match status" value="1"/>
</dbReference>
<evidence type="ECO:0000313" key="8">
    <source>
        <dbReference type="WBParaSite" id="PSAMB.scaffold2098size25447.g16476.t1"/>
    </source>
</evidence>
<feature type="domain" description="Granulins" evidence="6">
    <location>
        <begin position="55"/>
        <end position="68"/>
    </location>
</feature>
<dbReference type="Proteomes" id="UP000887566">
    <property type="component" value="Unplaced"/>
</dbReference>
<evidence type="ECO:0000259" key="6">
    <source>
        <dbReference type="PROSITE" id="PS00799"/>
    </source>
</evidence>
<dbReference type="AlphaFoldDB" id="A0A914VLX8"/>
<dbReference type="PANTHER" id="PTHR12274:SF3">
    <property type="entry name" value="PROGRANULIN"/>
    <property type="match status" value="1"/>
</dbReference>
<dbReference type="InterPro" id="IPR037277">
    <property type="entry name" value="Granulin_sf"/>
</dbReference>
<keyword evidence="7" id="KW-1185">Reference proteome</keyword>
<dbReference type="SUPFAM" id="SSF57277">
    <property type="entry name" value="Granulin repeat"/>
    <property type="match status" value="1"/>
</dbReference>
<reference evidence="8" key="1">
    <citation type="submission" date="2022-11" db="UniProtKB">
        <authorList>
            <consortium name="WormBaseParasite"/>
        </authorList>
    </citation>
    <scope>IDENTIFICATION</scope>
</reference>
<sequence>MRTLLLSFVIFALIITEAESGICPGFTEQCIGEQTCCLLKSGTYGCCPYANAVCCEDDFHCCPTATQCMSSGDCERTRNDIFKMMRLPMKLIRPLNK</sequence>
<dbReference type="PROSITE" id="PS00799">
    <property type="entry name" value="GRANULINS"/>
    <property type="match status" value="1"/>
</dbReference>
<evidence type="ECO:0000256" key="2">
    <source>
        <dbReference type="ARBA" id="ARBA00010093"/>
    </source>
</evidence>
<evidence type="ECO:0000256" key="4">
    <source>
        <dbReference type="ARBA" id="ARBA00023157"/>
    </source>
</evidence>
<dbReference type="Gene3D" id="2.10.25.160">
    <property type="entry name" value="Granulin"/>
    <property type="match status" value="1"/>
</dbReference>
<evidence type="ECO:0000256" key="3">
    <source>
        <dbReference type="ARBA" id="ARBA00022525"/>
    </source>
</evidence>
<keyword evidence="5" id="KW-0732">Signal</keyword>
<dbReference type="InterPro" id="IPR039036">
    <property type="entry name" value="Granulin_fam"/>
</dbReference>
<comment type="similarity">
    <text evidence="2">Belongs to the granulin family.</text>
</comment>
<dbReference type="Pfam" id="PF00396">
    <property type="entry name" value="Granulin"/>
    <property type="match status" value="1"/>
</dbReference>
<dbReference type="WBParaSite" id="PSAMB.scaffold2098size25447.g16476.t1">
    <property type="protein sequence ID" value="PSAMB.scaffold2098size25447.g16476.t1"/>
    <property type="gene ID" value="PSAMB.scaffold2098size25447.g16476"/>
</dbReference>
<evidence type="ECO:0000256" key="5">
    <source>
        <dbReference type="SAM" id="SignalP"/>
    </source>
</evidence>
<evidence type="ECO:0000256" key="1">
    <source>
        <dbReference type="ARBA" id="ARBA00004613"/>
    </source>
</evidence>
<name>A0A914VLX8_9BILA</name>
<evidence type="ECO:0000313" key="7">
    <source>
        <dbReference type="Proteomes" id="UP000887566"/>
    </source>
</evidence>
<dbReference type="InterPro" id="IPR000118">
    <property type="entry name" value="Granulin"/>
</dbReference>
<keyword evidence="4" id="KW-1015">Disulfide bond</keyword>
<dbReference type="PANTHER" id="PTHR12274">
    <property type="entry name" value="GRANULIN"/>
    <property type="match status" value="1"/>
</dbReference>
<feature type="signal peptide" evidence="5">
    <location>
        <begin position="1"/>
        <end position="20"/>
    </location>
</feature>
<keyword evidence="3" id="KW-0964">Secreted</keyword>
<feature type="chain" id="PRO_5037127551" evidence="5">
    <location>
        <begin position="21"/>
        <end position="97"/>
    </location>
</feature>
<organism evidence="7 8">
    <name type="scientific">Plectus sambesii</name>
    <dbReference type="NCBI Taxonomy" id="2011161"/>
    <lineage>
        <taxon>Eukaryota</taxon>
        <taxon>Metazoa</taxon>
        <taxon>Ecdysozoa</taxon>
        <taxon>Nematoda</taxon>
        <taxon>Chromadorea</taxon>
        <taxon>Plectida</taxon>
        <taxon>Plectina</taxon>
        <taxon>Plectoidea</taxon>
        <taxon>Plectidae</taxon>
        <taxon>Plectus</taxon>
    </lineage>
</organism>
<accession>A0A914VLX8</accession>
<dbReference type="GO" id="GO:0005576">
    <property type="term" value="C:extracellular region"/>
    <property type="evidence" value="ECO:0007669"/>
    <property type="project" value="UniProtKB-SubCell"/>
</dbReference>
<protein>
    <submittedName>
        <fullName evidence="8">Granulins domain-containing protein</fullName>
    </submittedName>
</protein>
<proteinExistence type="inferred from homology"/>
<comment type="subcellular location">
    <subcellularLocation>
        <location evidence="1">Secreted</location>
    </subcellularLocation>
</comment>